<evidence type="ECO:0008006" key="3">
    <source>
        <dbReference type="Google" id="ProtNLM"/>
    </source>
</evidence>
<accession>A0ABN9UZA5</accession>
<proteinExistence type="predicted"/>
<evidence type="ECO:0000313" key="2">
    <source>
        <dbReference type="Proteomes" id="UP001189429"/>
    </source>
</evidence>
<protein>
    <recommendedName>
        <fullName evidence="3">RNA-directed RNA polymerase</fullName>
    </recommendedName>
</protein>
<sequence>MAEDAGEVKWRAVQPQSFIDVFSDQPSWDQRQFYVTNSETMETQLLDGHGWECEVDDRNGLAVLYDGDGRGQYANRKLALHLFKHNQLGTRLYRGDLVVGSISELRARHTLVKVPIAKSEMGTFVNVQVALFSFPSVEGRVFVDICSLWRNFDWKFSPGSGSAWFQHRVPKWEKLVKQLNLGDAAYRRSLPYASLPAEDDDSIDIRRCLLFPSLSVPLFLAHFVNSIGATAKQGGAFTHPEARAGCRHIVSYLLSFVKPNTVFQLRLGKDVRRVGNMPKGDIPAAMRVSDDLSACFLGFDDVRVPPEIRQEAKKVVLKEWHGKQFQDAAIKMITFAVQSKKASMTASVATQVLWQVSQIIEDKYIRSAQVEVRGSDGTPRALQPRPSDVDAQIERSKVWDPKNKRHVKRELWRYQEACKQEMTDRLFYSMAGPDATKVGADLGIQGAFIMNAESGIVAVAPPQAEAVQKTYLTHFECAGEEGRKHGLSVWKKRSLRMANEQAGIQTSGKDEPVRKRRRMKTYQTMLTVHNMLLQTTGKGIERFHIKQVDGKYTDPFQWAHLNLSTDQGPDNVCMQNYLTATGFNVHTDWDLSHGAHNDVCKDSFKQRGLWRHSLRVMSAMNCAYGSTLSPPRLQQIREAAAEYMSTVNCRTDPWFQFWMPHIVKQQKLDIDISADDASEKVWRVLQTAPILWWKGAKANFAKYFLFSKKSEEDLSLFAVKACLYGYVCAQFGYKAKKAPAGPAASAASSSGPAIGADATVKQAAKATTEDTLKGENQLHGAAMLYADVQAFHAQCIIAHVTKPARKWHSDQNTTLREGGAAIPWETRMLNGELWEHLEDTVKVIGTSTNYNDMGIESEWPPTKGISADSPRISQSDDFARMLWDLCFSIVGHRRARLLQLSDGYPRQFTLPLNEGSRAAVLKRFKDDFTNHLAVCKVDAAWAKGFAERSPFKSMSVLQIGLAFQVEKWQWTERMNDLLSARMKRIIVSQLVEDLFNRVKKNVDLGSNTQCCIEGAWALPIDKRVASSVHKYKEVDHTSVLFARNAELEDECFRPPLRPGRQSEAVRELKLNQVIGYGEASWYSPGASRAMTPIAEMLALRDVTAAKDLSLCQKLWMGRLVSTRMLFRKKETQAWYIGVGDIVSTLAVGWPAVRVHTSGAYAPQQGGVKPGLFAVFDLSKWEACSIEICSPLHNAIVAEGGKDGKEVSLQRSSHYGDMGVLARTSGPIAPLLNVAARQAFGRLPLSFLKVLSEELGVGGGVTLVEVLRGLIKHIFPEIADDDLLAILRQREYNYEEVDDMADVMDDEIIVESFDTKDQVTLKKELETLKMSNDEVREYKSAVRDLHHALLGDKKIGDLKAAARRRMRDLKYPKKIFKTPIGHDDLPQAQAKLLLPPGATAWRGNQVGSWQVHVKPHPRHSERWANHGNNSYNAMLAAVRFAWSQWLGDHMLDSKDCPIDGVF</sequence>
<reference evidence="1" key="1">
    <citation type="submission" date="2023-10" db="EMBL/GenBank/DDBJ databases">
        <authorList>
            <person name="Chen Y."/>
            <person name="Shah S."/>
            <person name="Dougan E. K."/>
            <person name="Thang M."/>
            <person name="Chan C."/>
        </authorList>
    </citation>
    <scope>NUCLEOTIDE SEQUENCE [LARGE SCALE GENOMIC DNA]</scope>
</reference>
<evidence type="ECO:0000313" key="1">
    <source>
        <dbReference type="EMBL" id="CAK0865548.1"/>
    </source>
</evidence>
<comment type="caution">
    <text evidence="1">The sequence shown here is derived from an EMBL/GenBank/DDBJ whole genome shotgun (WGS) entry which is preliminary data.</text>
</comment>
<name>A0ABN9UZA5_9DINO</name>
<dbReference type="EMBL" id="CAUYUJ010016460">
    <property type="protein sequence ID" value="CAK0865548.1"/>
    <property type="molecule type" value="Genomic_DNA"/>
</dbReference>
<organism evidence="1 2">
    <name type="scientific">Prorocentrum cordatum</name>
    <dbReference type="NCBI Taxonomy" id="2364126"/>
    <lineage>
        <taxon>Eukaryota</taxon>
        <taxon>Sar</taxon>
        <taxon>Alveolata</taxon>
        <taxon>Dinophyceae</taxon>
        <taxon>Prorocentrales</taxon>
        <taxon>Prorocentraceae</taxon>
        <taxon>Prorocentrum</taxon>
    </lineage>
</organism>
<keyword evidence="2" id="KW-1185">Reference proteome</keyword>
<gene>
    <name evidence="1" type="ORF">PCOR1329_LOCUS53030</name>
</gene>
<dbReference type="Proteomes" id="UP001189429">
    <property type="component" value="Unassembled WGS sequence"/>
</dbReference>